<name>A0A1E5IPP2_SHECO</name>
<accession>A0A1E5IPP2</accession>
<dbReference type="Proteomes" id="UP000095230">
    <property type="component" value="Unassembled WGS sequence"/>
</dbReference>
<proteinExistence type="predicted"/>
<organism evidence="1 2">
    <name type="scientific">Shewanella colwelliana</name>
    <name type="common">Alteromonas colwelliana</name>
    <dbReference type="NCBI Taxonomy" id="23"/>
    <lineage>
        <taxon>Bacteria</taxon>
        <taxon>Pseudomonadati</taxon>
        <taxon>Pseudomonadota</taxon>
        <taxon>Gammaproteobacteria</taxon>
        <taxon>Alteromonadales</taxon>
        <taxon>Shewanellaceae</taxon>
        <taxon>Shewanella</taxon>
    </lineage>
</organism>
<evidence type="ECO:0000313" key="2">
    <source>
        <dbReference type="Proteomes" id="UP000095230"/>
    </source>
</evidence>
<reference evidence="1 2" key="1">
    <citation type="submission" date="2016-07" db="EMBL/GenBank/DDBJ databases">
        <title>Whole-genome of two Shewanella species isolated from a digestive organ of sea cucumber Apostichopus japonicus Selenka 1867.</title>
        <authorList>
            <person name="Hong H.-H."/>
            <person name="Choi H."/>
            <person name="Cheon S."/>
            <person name="Oh J.-S."/>
            <person name="Lee H.-G."/>
            <person name="Park C."/>
        </authorList>
    </citation>
    <scope>NUCLEOTIDE SEQUENCE [LARGE SCALE GENOMIC DNA]</scope>
    <source>
        <strain evidence="1 2">CSB03KR</strain>
    </source>
</reference>
<protein>
    <submittedName>
        <fullName evidence="1">Uncharacterized protein</fullName>
    </submittedName>
</protein>
<evidence type="ECO:0000313" key="1">
    <source>
        <dbReference type="EMBL" id="OEG72521.1"/>
    </source>
</evidence>
<comment type="caution">
    <text evidence="1">The sequence shown here is derived from an EMBL/GenBank/DDBJ whole genome shotgun (WGS) entry which is preliminary data.</text>
</comment>
<dbReference type="AlphaFoldDB" id="A0A1E5IPP2"/>
<sequence>MRDSTCSADEKTQKIIQAWTTLAPACGRDLRTIESEVRTGVAHLLCFDNEFFAVLRPECDIGELVIVAGAGKNCVKHTETIHQKAKLDGFITVRLHTLKPDAMLRMGRALGYQRAETILRAEL</sequence>
<dbReference type="EMBL" id="MCBT01000048">
    <property type="protein sequence ID" value="OEG72521.1"/>
    <property type="molecule type" value="Genomic_DNA"/>
</dbReference>
<gene>
    <name evidence="1" type="ORF">BEL05_04900</name>
</gene>
<dbReference type="STRING" id="23.BEL05_04900"/>